<dbReference type="EMBL" id="CM042042">
    <property type="protein sequence ID" value="KAI3703362.1"/>
    <property type="molecule type" value="Genomic_DNA"/>
</dbReference>
<name>A0ACB9A0K3_9ASTR</name>
<gene>
    <name evidence="1" type="ORF">L1987_73379</name>
</gene>
<organism evidence="1 2">
    <name type="scientific">Smallanthus sonchifolius</name>
    <dbReference type="NCBI Taxonomy" id="185202"/>
    <lineage>
        <taxon>Eukaryota</taxon>
        <taxon>Viridiplantae</taxon>
        <taxon>Streptophyta</taxon>
        <taxon>Embryophyta</taxon>
        <taxon>Tracheophyta</taxon>
        <taxon>Spermatophyta</taxon>
        <taxon>Magnoliopsida</taxon>
        <taxon>eudicotyledons</taxon>
        <taxon>Gunneridae</taxon>
        <taxon>Pentapetalae</taxon>
        <taxon>asterids</taxon>
        <taxon>campanulids</taxon>
        <taxon>Asterales</taxon>
        <taxon>Asteraceae</taxon>
        <taxon>Asteroideae</taxon>
        <taxon>Heliantheae alliance</taxon>
        <taxon>Millerieae</taxon>
        <taxon>Smallanthus</taxon>
    </lineage>
</organism>
<reference evidence="2" key="1">
    <citation type="journal article" date="2022" name="Mol. Ecol. Resour.">
        <title>The genomes of chicory, endive, great burdock and yacon provide insights into Asteraceae palaeo-polyploidization history and plant inulin production.</title>
        <authorList>
            <person name="Fan W."/>
            <person name="Wang S."/>
            <person name="Wang H."/>
            <person name="Wang A."/>
            <person name="Jiang F."/>
            <person name="Liu H."/>
            <person name="Zhao H."/>
            <person name="Xu D."/>
            <person name="Zhang Y."/>
        </authorList>
    </citation>
    <scope>NUCLEOTIDE SEQUENCE [LARGE SCALE GENOMIC DNA]</scope>
    <source>
        <strain evidence="2">cv. Yunnan</strain>
    </source>
</reference>
<evidence type="ECO:0000313" key="2">
    <source>
        <dbReference type="Proteomes" id="UP001056120"/>
    </source>
</evidence>
<dbReference type="Proteomes" id="UP001056120">
    <property type="component" value="Linkage Group LG25"/>
</dbReference>
<reference evidence="1 2" key="2">
    <citation type="journal article" date="2022" name="Mol. Ecol. Resour.">
        <title>The genomes of chicory, endive, great burdock and yacon provide insights into Asteraceae paleo-polyploidization history and plant inulin production.</title>
        <authorList>
            <person name="Fan W."/>
            <person name="Wang S."/>
            <person name="Wang H."/>
            <person name="Wang A."/>
            <person name="Jiang F."/>
            <person name="Liu H."/>
            <person name="Zhao H."/>
            <person name="Xu D."/>
            <person name="Zhang Y."/>
        </authorList>
    </citation>
    <scope>NUCLEOTIDE SEQUENCE [LARGE SCALE GENOMIC DNA]</scope>
    <source>
        <strain evidence="2">cv. Yunnan</strain>
        <tissue evidence="1">Leaves</tissue>
    </source>
</reference>
<accession>A0ACB9A0K3</accession>
<keyword evidence="2" id="KW-1185">Reference proteome</keyword>
<evidence type="ECO:0000313" key="1">
    <source>
        <dbReference type="EMBL" id="KAI3703362.1"/>
    </source>
</evidence>
<protein>
    <submittedName>
        <fullName evidence="1">Uncharacterized protein</fullName>
    </submittedName>
</protein>
<proteinExistence type="predicted"/>
<sequence length="111" mass="12384">MNTDVKVGGEHRSSLLQVVSIVPSLAGGELFKNQGFYIKVSDSSHATYVSLPDEQIDLSMYLWRGSFYEGVGWVRFGLKILLEIHVTLIVLSLAKDNTLSNYGYFGYTFAL</sequence>
<comment type="caution">
    <text evidence="1">The sequence shown here is derived from an EMBL/GenBank/DDBJ whole genome shotgun (WGS) entry which is preliminary data.</text>
</comment>